<name>A0A8I0P4Z8_9ACTN</name>
<evidence type="ECO:0000313" key="2">
    <source>
        <dbReference type="Proteomes" id="UP000629287"/>
    </source>
</evidence>
<dbReference type="Pfam" id="PF06224">
    <property type="entry name" value="AlkZ-like"/>
    <property type="match status" value="1"/>
</dbReference>
<protein>
    <recommendedName>
        <fullName evidence="3">Winged helix DNA-binding domain-containing protein</fullName>
    </recommendedName>
</protein>
<dbReference type="AlphaFoldDB" id="A0A8I0P4Z8"/>
<dbReference type="Proteomes" id="UP000629287">
    <property type="component" value="Unassembled WGS sequence"/>
</dbReference>
<dbReference type="InterPro" id="IPR009351">
    <property type="entry name" value="AlkZ-like"/>
</dbReference>
<sequence>MGTPKLTARALNRATLARQLLLAREPLTVPEAVRRVVALQAQQPASPYIALWNRLSPFDPAALDAAFTDHSLVRATLMRITVHTVHADDYTPFREAMEPTLRGSRLGDPRYRASGLTPADADTFLPPLLDHADGTVRTAAEIRTWLEDHLGTTTALDTGGHRMLRHYAPLWHAPTGGPWSFDTRQSYVAASPRPTLTDQDAAAEGLRALIRRYLQGFGPASVADMAQFALVQQGRIKTALAALKKELETLKAADTDQTLYDIPGARRPSEDTPAPPRLLPMWDSTLLAYVDRGRLLPAEYRRYVTRMNGDVLPTLLVDGYVAGVWRPLADAIEATAFRPLPASVWDALSTEATALRTFLNTRTDPTPYRRYDHWWAKAFPDAAETRALSVG</sequence>
<dbReference type="GeneID" id="86828303"/>
<dbReference type="EMBL" id="JADBGF010000001">
    <property type="protein sequence ID" value="MBE1597612.1"/>
    <property type="molecule type" value="Genomic_DNA"/>
</dbReference>
<reference evidence="1 2" key="1">
    <citation type="submission" date="2020-10" db="EMBL/GenBank/DDBJ databases">
        <title>Sequencing the genomes of 1000 actinobacteria strains.</title>
        <authorList>
            <person name="Klenk H.-P."/>
        </authorList>
    </citation>
    <scope>NUCLEOTIDE SEQUENCE [LARGE SCALE GENOMIC DNA]</scope>
    <source>
        <strain evidence="1 2">DSM 41803</strain>
    </source>
</reference>
<gene>
    <name evidence="1" type="ORF">H4687_003741</name>
</gene>
<proteinExistence type="predicted"/>
<dbReference type="RefSeq" id="WP_046916012.1">
    <property type="nucleotide sequence ID" value="NZ_JADBGF010000001.1"/>
</dbReference>
<accession>A0A8I0P4Z8</accession>
<dbReference type="OrthoDB" id="9148135at2"/>
<keyword evidence="2" id="KW-1185">Reference proteome</keyword>
<evidence type="ECO:0000313" key="1">
    <source>
        <dbReference type="EMBL" id="MBE1597612.1"/>
    </source>
</evidence>
<organism evidence="1 2">
    <name type="scientific">Streptomyces stelliscabiei</name>
    <dbReference type="NCBI Taxonomy" id="146820"/>
    <lineage>
        <taxon>Bacteria</taxon>
        <taxon>Bacillati</taxon>
        <taxon>Actinomycetota</taxon>
        <taxon>Actinomycetes</taxon>
        <taxon>Kitasatosporales</taxon>
        <taxon>Streptomycetaceae</taxon>
        <taxon>Streptomyces</taxon>
    </lineage>
</organism>
<dbReference type="PANTHER" id="PTHR38479:SF2">
    <property type="entry name" value="WINGED HELIX DNA-BINDING DOMAIN-CONTAINING PROTEIN"/>
    <property type="match status" value="1"/>
</dbReference>
<evidence type="ECO:0008006" key="3">
    <source>
        <dbReference type="Google" id="ProtNLM"/>
    </source>
</evidence>
<dbReference type="PANTHER" id="PTHR38479">
    <property type="entry name" value="LMO0824 PROTEIN"/>
    <property type="match status" value="1"/>
</dbReference>
<comment type="caution">
    <text evidence="1">The sequence shown here is derived from an EMBL/GenBank/DDBJ whole genome shotgun (WGS) entry which is preliminary data.</text>
</comment>